<dbReference type="Proteomes" id="UP000294567">
    <property type="component" value="Unassembled WGS sequence"/>
</dbReference>
<accession>A0A4R3KQE9</accession>
<organism evidence="1 2">
    <name type="scientific">Keratinibaculum paraultunense</name>
    <dbReference type="NCBI Taxonomy" id="1278232"/>
    <lineage>
        <taxon>Bacteria</taxon>
        <taxon>Bacillati</taxon>
        <taxon>Bacillota</taxon>
        <taxon>Tissierellia</taxon>
        <taxon>Tissierellales</taxon>
        <taxon>Tepidimicrobiaceae</taxon>
        <taxon>Keratinibaculum</taxon>
    </lineage>
</organism>
<comment type="caution">
    <text evidence="1">The sequence shown here is derived from an EMBL/GenBank/DDBJ whole genome shotgun (WGS) entry which is preliminary data.</text>
</comment>
<sequence>MKKLNKKSKIVLILIINIFIFSLSGCAQIRDKLKTIRGELIGIHFTISAYDHYANKTLEVDGSKVTVGVLENEANIDPSSTGYQSGVLEITVNGKQMFQVGNTVIFAEDGLDVVEDFELPSDITVGKGGGFVPMDRFINNIKNKIGKEKTIIISSQMGIPLAVYQGKNVYVTVPDDLPKMTRLNIDGKSLYIHRANYIILDTEMMK</sequence>
<dbReference type="Pfam" id="PF16475">
    <property type="entry name" value="DUF5052"/>
    <property type="match status" value="1"/>
</dbReference>
<name>A0A4R3KQE9_9FIRM</name>
<protein>
    <submittedName>
        <fullName evidence="1">Uncharacterized protein DUF5052</fullName>
    </submittedName>
</protein>
<proteinExistence type="predicted"/>
<dbReference type="EMBL" id="SMAE01000012">
    <property type="protein sequence ID" value="TCS87079.1"/>
    <property type="molecule type" value="Genomic_DNA"/>
</dbReference>
<dbReference type="PROSITE" id="PS51257">
    <property type="entry name" value="PROKAR_LIPOPROTEIN"/>
    <property type="match status" value="1"/>
</dbReference>
<dbReference type="AlphaFoldDB" id="A0A4R3KQE9"/>
<evidence type="ECO:0000313" key="1">
    <source>
        <dbReference type="EMBL" id="TCS87079.1"/>
    </source>
</evidence>
<dbReference type="OrthoDB" id="3266677at2"/>
<dbReference type="RefSeq" id="WP_132029053.1">
    <property type="nucleotide sequence ID" value="NZ_CP068564.1"/>
</dbReference>
<evidence type="ECO:0000313" key="2">
    <source>
        <dbReference type="Proteomes" id="UP000294567"/>
    </source>
</evidence>
<keyword evidence="2" id="KW-1185">Reference proteome</keyword>
<gene>
    <name evidence="1" type="ORF">EDD65_11237</name>
</gene>
<reference evidence="1 2" key="1">
    <citation type="submission" date="2019-03" db="EMBL/GenBank/DDBJ databases">
        <title>Genomic Encyclopedia of Type Strains, Phase IV (KMG-IV): sequencing the most valuable type-strain genomes for metagenomic binning, comparative biology and taxonomic classification.</title>
        <authorList>
            <person name="Goeker M."/>
        </authorList>
    </citation>
    <scope>NUCLEOTIDE SEQUENCE [LARGE SCALE GENOMIC DNA]</scope>
    <source>
        <strain evidence="1 2">DSM 26752</strain>
    </source>
</reference>
<dbReference type="InterPro" id="IPR032484">
    <property type="entry name" value="DUF5052"/>
</dbReference>